<dbReference type="RefSeq" id="WP_086535499.1">
    <property type="nucleotide sequence ID" value="NZ_NGFO01000011.1"/>
</dbReference>
<protein>
    <submittedName>
        <fullName evidence="2">Competence protein</fullName>
    </submittedName>
</protein>
<reference evidence="2 3" key="1">
    <citation type="submission" date="2017-05" db="EMBL/GenBank/DDBJ databases">
        <title>Biotechnological potential of actinobacteria isolated from South African environments.</title>
        <authorList>
            <person name="Le Roes-Hill M."/>
            <person name="Prins A."/>
            <person name="Durrell K.A."/>
        </authorList>
    </citation>
    <scope>NUCLEOTIDE SEQUENCE [LARGE SCALE GENOMIC DNA]</scope>
    <source>
        <strain evidence="2">BS2</strain>
    </source>
</reference>
<dbReference type="InterPro" id="IPR036653">
    <property type="entry name" value="CinA-like_C"/>
</dbReference>
<comment type="caution">
    <text evidence="2">The sequence shown here is derived from an EMBL/GenBank/DDBJ whole genome shotgun (WGS) entry which is preliminary data.</text>
</comment>
<dbReference type="AlphaFoldDB" id="A0A243QD19"/>
<dbReference type="InterPro" id="IPR008136">
    <property type="entry name" value="CinA_C"/>
</dbReference>
<gene>
    <name evidence="2" type="ORF">CA982_11705</name>
</gene>
<feature type="domain" description="CinA C-terminal" evidence="1">
    <location>
        <begin position="12"/>
        <end position="154"/>
    </location>
</feature>
<dbReference type="Pfam" id="PF02464">
    <property type="entry name" value="CinA"/>
    <property type="match status" value="1"/>
</dbReference>
<organism evidence="2 3">
    <name type="scientific">Gordonia lacunae</name>
    <dbReference type="NCBI Taxonomy" id="417102"/>
    <lineage>
        <taxon>Bacteria</taxon>
        <taxon>Bacillati</taxon>
        <taxon>Actinomycetota</taxon>
        <taxon>Actinomycetes</taxon>
        <taxon>Mycobacteriales</taxon>
        <taxon>Gordoniaceae</taxon>
        <taxon>Gordonia</taxon>
    </lineage>
</organism>
<dbReference type="Proteomes" id="UP000194632">
    <property type="component" value="Unassembled WGS sequence"/>
</dbReference>
<evidence type="ECO:0000259" key="1">
    <source>
        <dbReference type="Pfam" id="PF02464"/>
    </source>
</evidence>
<dbReference type="OrthoDB" id="1253990at2"/>
<sequence length="156" mass="16404">MSDVSDFSETCRRVADAAMEAGVRIAVAESLTGGNLATELSKAPNAGTWFRGGVVAYHKDVKYSLLEVPEGPVVSETAARAMVATTARLFDADLVVAVTGEAGPEPDEAAPGTVWFGLDHRGRVSASREVFDGEPEEVLAQTIGHSLELIESCLKA</sequence>
<dbReference type="STRING" id="417102.CA982_11705"/>
<keyword evidence="3" id="KW-1185">Reference proteome</keyword>
<accession>A0A243QD19</accession>
<name>A0A243QD19_9ACTN</name>
<dbReference type="Gene3D" id="3.90.950.20">
    <property type="entry name" value="CinA-like"/>
    <property type="match status" value="1"/>
</dbReference>
<dbReference type="SUPFAM" id="SSF142433">
    <property type="entry name" value="CinA-like"/>
    <property type="match status" value="1"/>
</dbReference>
<dbReference type="NCBIfam" id="TIGR00199">
    <property type="entry name" value="PncC_domain"/>
    <property type="match status" value="1"/>
</dbReference>
<evidence type="ECO:0000313" key="3">
    <source>
        <dbReference type="Proteomes" id="UP000194632"/>
    </source>
</evidence>
<dbReference type="EMBL" id="NGFO01000011">
    <property type="protein sequence ID" value="OUC78716.1"/>
    <property type="molecule type" value="Genomic_DNA"/>
</dbReference>
<evidence type="ECO:0000313" key="2">
    <source>
        <dbReference type="EMBL" id="OUC78716.1"/>
    </source>
</evidence>
<proteinExistence type="predicted"/>